<dbReference type="Proteomes" id="UP001212741">
    <property type="component" value="Unassembled WGS sequence"/>
</dbReference>
<proteinExistence type="predicted"/>
<reference evidence="3" key="1">
    <citation type="submission" date="2023-01" db="EMBL/GenBank/DDBJ databases">
        <title>Human gut microbiome strain richness.</title>
        <authorList>
            <person name="Chen-Liaw A."/>
        </authorList>
    </citation>
    <scope>NUCLEOTIDE SEQUENCE</scope>
    <source>
        <strain evidence="3">D54st1_D6_D54t1_190329</strain>
    </source>
</reference>
<evidence type="ECO:0000256" key="1">
    <source>
        <dbReference type="ARBA" id="ARBA00022491"/>
    </source>
</evidence>
<dbReference type="InterPro" id="IPR050313">
    <property type="entry name" value="Carb_Metab_HTH_regulators"/>
</dbReference>
<dbReference type="InterPro" id="IPR037171">
    <property type="entry name" value="NagB/RpiA_transferase-like"/>
</dbReference>
<dbReference type="EMBL" id="JAQLEC010000005">
    <property type="protein sequence ID" value="MDB1838450.1"/>
    <property type="molecule type" value="Genomic_DNA"/>
</dbReference>
<dbReference type="SMART" id="SM01134">
    <property type="entry name" value="DeoRC"/>
    <property type="match status" value="1"/>
</dbReference>
<name>A0AAW6AN53_9ACTN</name>
<evidence type="ECO:0000313" key="4">
    <source>
        <dbReference type="Proteomes" id="UP001212741"/>
    </source>
</evidence>
<feature type="domain" description="DeoR-like transcriptional repressor C-terminal sensor" evidence="2">
    <location>
        <begin position="1"/>
        <end position="110"/>
    </location>
</feature>
<keyword evidence="1" id="KW-0678">Repressor</keyword>
<gene>
    <name evidence="3" type="ORF">PMW86_02415</name>
</gene>
<sequence>MTNSLSAFSLLEAREDCELCPVGGMYRRRTAAFVGPMAEDTLRALGIDTAFIGANGILDGDVSTSNMDEGRIQQLAFSKADSRYLIADSSKIGKRDFYTFCRLDSLDAVVCEPSIAAEDRAAIEEHTQIIC</sequence>
<comment type="caution">
    <text evidence="3">The sequence shown here is derived from an EMBL/GenBank/DDBJ whole genome shotgun (WGS) entry which is preliminary data.</text>
</comment>
<accession>A0AAW6AN53</accession>
<evidence type="ECO:0000313" key="3">
    <source>
        <dbReference type="EMBL" id="MDB1838450.1"/>
    </source>
</evidence>
<dbReference type="Pfam" id="PF00455">
    <property type="entry name" value="DeoRC"/>
    <property type="match status" value="1"/>
</dbReference>
<dbReference type="PANTHER" id="PTHR30363">
    <property type="entry name" value="HTH-TYPE TRANSCRIPTIONAL REGULATOR SRLR-RELATED"/>
    <property type="match status" value="1"/>
</dbReference>
<dbReference type="RefSeq" id="WP_271734329.1">
    <property type="nucleotide sequence ID" value="NZ_JADNPG010000011.1"/>
</dbReference>
<dbReference type="PANTHER" id="PTHR30363:SF4">
    <property type="entry name" value="GLYCEROL-3-PHOSPHATE REGULON REPRESSOR"/>
    <property type="match status" value="1"/>
</dbReference>
<dbReference type="SUPFAM" id="SSF100950">
    <property type="entry name" value="NagB/RpiA/CoA transferase-like"/>
    <property type="match status" value="1"/>
</dbReference>
<evidence type="ECO:0000259" key="2">
    <source>
        <dbReference type="Pfam" id="PF00455"/>
    </source>
</evidence>
<protein>
    <recommendedName>
        <fullName evidence="2">DeoR-like transcriptional repressor C-terminal sensor domain-containing protein</fullName>
    </recommendedName>
</protein>
<organism evidence="3 4">
    <name type="scientific">Collinsella aerofaciens</name>
    <dbReference type="NCBI Taxonomy" id="74426"/>
    <lineage>
        <taxon>Bacteria</taxon>
        <taxon>Bacillati</taxon>
        <taxon>Actinomycetota</taxon>
        <taxon>Coriobacteriia</taxon>
        <taxon>Coriobacteriales</taxon>
        <taxon>Coriobacteriaceae</taxon>
        <taxon>Collinsella</taxon>
    </lineage>
</organism>
<dbReference type="InterPro" id="IPR014036">
    <property type="entry name" value="DeoR-like_C"/>
</dbReference>
<dbReference type="AlphaFoldDB" id="A0AAW6AN53"/>